<dbReference type="GO" id="GO:0005886">
    <property type="term" value="C:plasma membrane"/>
    <property type="evidence" value="ECO:0007669"/>
    <property type="project" value="UniProtKB-SubCell"/>
</dbReference>
<comment type="caution">
    <text evidence="9">The sequence shown here is derived from an EMBL/GenBank/DDBJ whole genome shotgun (WGS) entry which is preliminary data.</text>
</comment>
<evidence type="ECO:0000256" key="5">
    <source>
        <dbReference type="ARBA" id="ARBA00022989"/>
    </source>
</evidence>
<dbReference type="EMBL" id="QDFT01000012">
    <property type="protein sequence ID" value="PVE75947.1"/>
    <property type="molecule type" value="Genomic_DNA"/>
</dbReference>
<feature type="transmembrane region" description="Helical" evidence="7">
    <location>
        <begin position="12"/>
        <end position="33"/>
    </location>
</feature>
<proteinExistence type="inferred from homology"/>
<dbReference type="GO" id="GO:0016413">
    <property type="term" value="F:O-acetyltransferase activity"/>
    <property type="evidence" value="ECO:0007669"/>
    <property type="project" value="TreeGrafter"/>
</dbReference>
<dbReference type="RefSeq" id="WP_116537203.1">
    <property type="nucleotide sequence ID" value="NZ_QDFT01000012.1"/>
</dbReference>
<feature type="domain" description="Acyltransferase 3" evidence="8">
    <location>
        <begin position="7"/>
        <end position="307"/>
    </location>
</feature>
<dbReference type="PANTHER" id="PTHR40074">
    <property type="entry name" value="O-ACETYLTRANSFERASE WECH"/>
    <property type="match status" value="1"/>
</dbReference>
<feature type="transmembrane region" description="Helical" evidence="7">
    <location>
        <begin position="142"/>
        <end position="163"/>
    </location>
</feature>
<feature type="transmembrane region" description="Helical" evidence="7">
    <location>
        <begin position="78"/>
        <end position="98"/>
    </location>
</feature>
<feature type="transmembrane region" description="Helical" evidence="7">
    <location>
        <begin position="201"/>
        <end position="220"/>
    </location>
</feature>
<evidence type="ECO:0000256" key="2">
    <source>
        <dbReference type="ARBA" id="ARBA00007400"/>
    </source>
</evidence>
<evidence type="ECO:0000259" key="8">
    <source>
        <dbReference type="Pfam" id="PF01757"/>
    </source>
</evidence>
<dbReference type="PANTHER" id="PTHR40074:SF4">
    <property type="entry name" value="INNER MEMBRANE PROTEIN YCFT"/>
    <property type="match status" value="1"/>
</dbReference>
<dbReference type="GO" id="GO:0009246">
    <property type="term" value="P:enterobacterial common antigen biosynthetic process"/>
    <property type="evidence" value="ECO:0007669"/>
    <property type="project" value="TreeGrafter"/>
</dbReference>
<keyword evidence="3" id="KW-1003">Cell membrane</keyword>
<feature type="transmembrane region" description="Helical" evidence="7">
    <location>
        <begin position="267"/>
        <end position="286"/>
    </location>
</feature>
<evidence type="ECO:0000256" key="1">
    <source>
        <dbReference type="ARBA" id="ARBA00004651"/>
    </source>
</evidence>
<evidence type="ECO:0000313" key="10">
    <source>
        <dbReference type="Proteomes" id="UP000244649"/>
    </source>
</evidence>
<comment type="subcellular location">
    <subcellularLocation>
        <location evidence="1">Cell membrane</location>
        <topology evidence="1">Multi-pass membrane protein</topology>
    </subcellularLocation>
</comment>
<feature type="transmembrane region" description="Helical" evidence="7">
    <location>
        <begin position="110"/>
        <end position="135"/>
    </location>
</feature>
<keyword evidence="5 7" id="KW-1133">Transmembrane helix</keyword>
<dbReference type="InterPro" id="IPR002656">
    <property type="entry name" value="Acyl_transf_3_dom"/>
</dbReference>
<keyword evidence="4 7" id="KW-0812">Transmembrane</keyword>
<feature type="transmembrane region" description="Helical" evidence="7">
    <location>
        <begin position="169"/>
        <end position="189"/>
    </location>
</feature>
<dbReference type="Proteomes" id="UP000244649">
    <property type="component" value="Unassembled WGS sequence"/>
</dbReference>
<feature type="transmembrane region" description="Helical" evidence="7">
    <location>
        <begin position="226"/>
        <end position="247"/>
    </location>
</feature>
<feature type="transmembrane region" description="Helical" evidence="7">
    <location>
        <begin position="292"/>
        <end position="318"/>
    </location>
</feature>
<protein>
    <recommendedName>
        <fullName evidence="8">Acyltransferase 3 domain-containing protein</fullName>
    </recommendedName>
</protein>
<evidence type="ECO:0000256" key="6">
    <source>
        <dbReference type="ARBA" id="ARBA00023136"/>
    </source>
</evidence>
<evidence type="ECO:0000256" key="7">
    <source>
        <dbReference type="SAM" id="Phobius"/>
    </source>
</evidence>
<organism evidence="9 10">
    <name type="scientific">Microbacterium testaceum</name>
    <name type="common">Aureobacterium testaceum</name>
    <name type="synonym">Brevibacterium testaceum</name>
    <dbReference type="NCBI Taxonomy" id="2033"/>
    <lineage>
        <taxon>Bacteria</taxon>
        <taxon>Bacillati</taxon>
        <taxon>Actinomycetota</taxon>
        <taxon>Actinomycetes</taxon>
        <taxon>Micrococcales</taxon>
        <taxon>Microbacteriaceae</taxon>
        <taxon>Microbacterium</taxon>
    </lineage>
</organism>
<feature type="transmembrane region" description="Helical" evidence="7">
    <location>
        <begin position="45"/>
        <end position="66"/>
    </location>
</feature>
<name>A0A2T7WQ00_MICTE</name>
<keyword evidence="6 7" id="KW-0472">Membrane</keyword>
<dbReference type="Pfam" id="PF01757">
    <property type="entry name" value="Acyl_transf_3"/>
    <property type="match status" value="1"/>
</dbReference>
<accession>A0A2T7WQ00</accession>
<dbReference type="AlphaFoldDB" id="A0A2T7WQ00"/>
<evidence type="ECO:0000256" key="4">
    <source>
        <dbReference type="ARBA" id="ARBA00022692"/>
    </source>
</evidence>
<sequence>MSAPRLRWPDTARGGAMILVVLAHALQLMGAYGWDLGWLATANTFLTAIRMPLFFVISGMLAASVVQRPWGEVWSRRLWLLVYVYVLWSAVRAIWFSFVPWPLGDVPPWLAFLLLPVWPTTGLWFLFALIAYVVIARATRAWPTWAVLVPSAAVSVAAAYDVVPTGGNPIWRSIALYLFFFVLGVRATTRWKALAARTRPWWIVPALVIVPVSFALFTVVPSAAAGVARVVLSVVCVAACVVVASVLARSRVLSAPFVAVGRRTLPVYVLHTLLLAAVVPLIPVGAAPATLIAAVLCLGAVAVCLTVAVLFGSVPGVFSPPKRSPRGASQMDSTRG</sequence>
<evidence type="ECO:0000313" key="9">
    <source>
        <dbReference type="EMBL" id="PVE75947.1"/>
    </source>
</evidence>
<gene>
    <name evidence="9" type="ORF">DC432_06680</name>
</gene>
<comment type="similarity">
    <text evidence="2">Belongs to the acyltransferase 3 family.</text>
</comment>
<evidence type="ECO:0000256" key="3">
    <source>
        <dbReference type="ARBA" id="ARBA00022475"/>
    </source>
</evidence>
<reference evidence="9 10" key="1">
    <citation type="submission" date="2018-04" db="EMBL/GenBank/DDBJ databases">
        <authorList>
            <person name="Go L.Y."/>
            <person name="Mitchell J.A."/>
        </authorList>
    </citation>
    <scope>NUCLEOTIDE SEQUENCE [LARGE SCALE GENOMIC DNA]</scope>
    <source>
        <strain evidence="9 10">TPD7010</strain>
    </source>
</reference>